<feature type="transmembrane region" description="Helical" evidence="1">
    <location>
        <begin position="99"/>
        <end position="121"/>
    </location>
</feature>
<organism evidence="2 3">
    <name type="scientific">Thalassobaculum fulvum</name>
    <dbReference type="NCBI Taxonomy" id="1633335"/>
    <lineage>
        <taxon>Bacteria</taxon>
        <taxon>Pseudomonadati</taxon>
        <taxon>Pseudomonadota</taxon>
        <taxon>Alphaproteobacteria</taxon>
        <taxon>Rhodospirillales</taxon>
        <taxon>Thalassobaculaceae</taxon>
        <taxon>Thalassobaculum</taxon>
    </lineage>
</organism>
<gene>
    <name evidence="2" type="ORF">GCM10017083_45270</name>
</gene>
<dbReference type="Proteomes" id="UP000630353">
    <property type="component" value="Unassembled WGS sequence"/>
</dbReference>
<keyword evidence="1" id="KW-1133">Transmembrane helix</keyword>
<reference evidence="2" key="1">
    <citation type="journal article" date="2014" name="Int. J. Syst. Evol. Microbiol.">
        <title>Complete genome sequence of Corynebacterium casei LMG S-19264T (=DSM 44701T), isolated from a smear-ripened cheese.</title>
        <authorList>
            <consortium name="US DOE Joint Genome Institute (JGI-PGF)"/>
            <person name="Walter F."/>
            <person name="Albersmeier A."/>
            <person name="Kalinowski J."/>
            <person name="Ruckert C."/>
        </authorList>
    </citation>
    <scope>NUCLEOTIDE SEQUENCE</scope>
    <source>
        <strain evidence="2">KCTC 42651</strain>
    </source>
</reference>
<dbReference type="AlphaFoldDB" id="A0A918XVV3"/>
<name>A0A918XVV3_9PROT</name>
<keyword evidence="3" id="KW-1185">Reference proteome</keyword>
<evidence type="ECO:0000256" key="1">
    <source>
        <dbReference type="SAM" id="Phobius"/>
    </source>
</evidence>
<dbReference type="EMBL" id="BMZS01000011">
    <property type="protein sequence ID" value="GHD59936.1"/>
    <property type="molecule type" value="Genomic_DNA"/>
</dbReference>
<keyword evidence="1" id="KW-0812">Transmembrane</keyword>
<dbReference type="RefSeq" id="WP_229837442.1">
    <property type="nucleotide sequence ID" value="NZ_BMZS01000011.1"/>
</dbReference>
<feature type="transmembrane region" description="Helical" evidence="1">
    <location>
        <begin position="37"/>
        <end position="58"/>
    </location>
</feature>
<sequence>MRMVPLMLLALAAYAVVAVSGETLLSAAVVAVALPSGSVWTFDVADLILAFGLVLLFVEILKATRTSVAAALDHGLSMLICVAALLGFLLVPALGTSDFFLLFLMTLIDVVAGFTVSLMGARRDIGYGGGFGDSVNRD</sequence>
<feature type="transmembrane region" description="Helical" evidence="1">
    <location>
        <begin position="70"/>
        <end position="93"/>
    </location>
</feature>
<protein>
    <submittedName>
        <fullName evidence="2">Uncharacterized protein</fullName>
    </submittedName>
</protein>
<proteinExistence type="predicted"/>
<keyword evidence="1" id="KW-0472">Membrane</keyword>
<evidence type="ECO:0000313" key="3">
    <source>
        <dbReference type="Proteomes" id="UP000630353"/>
    </source>
</evidence>
<comment type="caution">
    <text evidence="2">The sequence shown here is derived from an EMBL/GenBank/DDBJ whole genome shotgun (WGS) entry which is preliminary data.</text>
</comment>
<reference evidence="2" key="2">
    <citation type="submission" date="2020-09" db="EMBL/GenBank/DDBJ databases">
        <authorList>
            <person name="Sun Q."/>
            <person name="Kim S."/>
        </authorList>
    </citation>
    <scope>NUCLEOTIDE SEQUENCE</scope>
    <source>
        <strain evidence="2">KCTC 42651</strain>
    </source>
</reference>
<accession>A0A918XVV3</accession>
<evidence type="ECO:0000313" key="2">
    <source>
        <dbReference type="EMBL" id="GHD59936.1"/>
    </source>
</evidence>